<feature type="domain" description="EF-hand" evidence="7">
    <location>
        <begin position="857"/>
        <end position="892"/>
    </location>
</feature>
<evidence type="ECO:0000313" key="9">
    <source>
        <dbReference type="Proteomes" id="UP001189429"/>
    </source>
</evidence>
<keyword evidence="3" id="KW-0677">Repeat</keyword>
<evidence type="ECO:0000256" key="5">
    <source>
        <dbReference type="ARBA" id="ARBA00022990"/>
    </source>
</evidence>
<dbReference type="PANTHER" id="PTHR23048:SF0">
    <property type="entry name" value="CALMODULIN LIKE 3"/>
    <property type="match status" value="1"/>
</dbReference>
<evidence type="ECO:0000259" key="7">
    <source>
        <dbReference type="PROSITE" id="PS50222"/>
    </source>
</evidence>
<comment type="caution">
    <text evidence="8">The sequence shown here is derived from an EMBL/GenBank/DDBJ whole genome shotgun (WGS) entry which is preliminary data.</text>
</comment>
<feature type="compositionally biased region" description="Polar residues" evidence="6">
    <location>
        <begin position="238"/>
        <end position="247"/>
    </location>
</feature>
<dbReference type="Pfam" id="PF13499">
    <property type="entry name" value="EF-hand_7"/>
    <property type="match status" value="1"/>
</dbReference>
<dbReference type="InterPro" id="IPR018247">
    <property type="entry name" value="EF_Hand_1_Ca_BS"/>
</dbReference>
<feature type="domain" description="EF-hand" evidence="7">
    <location>
        <begin position="821"/>
        <end position="856"/>
    </location>
</feature>
<evidence type="ECO:0000256" key="1">
    <source>
        <dbReference type="ARBA" id="ARBA00020786"/>
    </source>
</evidence>
<feature type="region of interest" description="Disordered" evidence="6">
    <location>
        <begin position="330"/>
        <end position="411"/>
    </location>
</feature>
<dbReference type="Gene3D" id="1.10.238.10">
    <property type="entry name" value="EF-hand"/>
    <property type="match status" value="3"/>
</dbReference>
<gene>
    <name evidence="8" type="ORF">PCOR1329_LOCUS50030</name>
</gene>
<dbReference type="InterPro" id="IPR011992">
    <property type="entry name" value="EF-hand-dom_pair"/>
</dbReference>
<dbReference type="Pfam" id="PF13833">
    <property type="entry name" value="EF-hand_8"/>
    <property type="match status" value="1"/>
</dbReference>
<sequence length="1204" mass="131630">MSDARWQARDDSRYPQPLWAQALPCRATPHTGENRPAPRGCRRPAMLPEVGAAHGPGRLSRRPGTEGDPRRPRQRKPPLQFLGPARPAAPEAKSASLRLGRGAGADLAATFSDGFGMRSEPVGVRRRFEPVGVRLGRGAGADMAATFGDGFGTRSELVGLRRGASADMAFTFGHGCGIRSVASAPQLSWRPSRRCASGLLPALGGSARPPLSFEDMYASAKRRTAKRSADLRKGGQLPSPSSQVMSPTPSPIALQDLHGAPHGGGGVEGGSVQIGLVDPVLQPSLGLEAPEAAADTVADQGPHAEWIASVMSPDAAPPQVVQVAFEGDAAPEQKVDHRKVNTKKQPALGSAAAAPDASGGPHEPCRSSKSRQVSKNPGEAKQESTASQPDLASQHRGSVESASPSCGGAADIDELSEPGLDVWKAAFNRFKAPGELEAHVDQLGELLCFLGHGLTLPEHYRPLLSDVTNYHRFDFEEFCIFMRKYQKWERHKMREIFQEFDTDDSGEISIHELRPLMVSLGLVPFTATIREALMEVDDGNAQLGFEELSHFLAVYSAKQGFSSAEAKELRMHFDRFAGLDPNLDGAEALDPSAIKPAGSTASGAGVGSGTRAASPSNRLRRATHKANEPTAMEDVLALPYVETVLTLCCGHQQAQFAKGVVEKFLHTQVGQTASTNVVDGLTFEEFLIVARMIRECQREQLKKDNPDMMERLAGAVEDQTRHSTVMSPTVSRATTIMSAVTSEKLATSGLFKVADEDGNGSVSISELKGLLKKQGYTALKQVIAEICTELVEDWHIDYELDFNELFDFLMIFHQREGFLKAEVEAFKRVFFDHDEDNSGEVGTSELSKLLRYLGYRHTASDVQSYIIAADLNQSGQLDWREFLHLMRRFKEAACAEAQRVFEDHASWVRLAPGRGVERVIDQRDLSSALEELGYDPAAADKTLLGAFSMLRLDDFIGVLDATRVDFVERERGKASFTEDELLYFHGIFNEHDKSKTGVVDVLEMEAILNKFGWGPTDKQEQMSLVAKMQTARERARDAGMPGAVGSESGTSFWVFVQLLRLLNDEQDRREDAQLRALRAELGFSEVEVDQFHQVFRHYAKPNPKFVSGLQRGVAPYLLPGDGARKLIRYLGVPVGEREPALEEKLASLDKKGQKGFPVLEFWPFLRLMRWLLDTNYKGINDSVAKLARLKGLPADADVIVGAPP</sequence>
<feature type="domain" description="EF-hand" evidence="7">
    <location>
        <begin position="488"/>
        <end position="523"/>
    </location>
</feature>
<keyword evidence="2" id="KW-0479">Metal-binding</keyword>
<dbReference type="PANTHER" id="PTHR23048">
    <property type="entry name" value="MYOSIN LIGHT CHAIN 1, 3"/>
    <property type="match status" value="1"/>
</dbReference>
<feature type="domain" description="EF-hand" evidence="7">
    <location>
        <begin position="750"/>
        <end position="777"/>
    </location>
</feature>
<feature type="region of interest" description="Disordered" evidence="6">
    <location>
        <begin position="1"/>
        <end position="96"/>
    </location>
</feature>
<dbReference type="SMART" id="SM00054">
    <property type="entry name" value="EFh"/>
    <property type="match status" value="6"/>
</dbReference>
<feature type="domain" description="EF-hand" evidence="7">
    <location>
        <begin position="979"/>
        <end position="1014"/>
    </location>
</feature>
<dbReference type="PROSITE" id="PS00018">
    <property type="entry name" value="EF_HAND_1"/>
    <property type="match status" value="5"/>
</dbReference>
<keyword evidence="9" id="KW-1185">Reference proteome</keyword>
<dbReference type="PROSITE" id="PS50222">
    <property type="entry name" value="EF_HAND_2"/>
    <property type="match status" value="5"/>
</dbReference>
<evidence type="ECO:0000256" key="4">
    <source>
        <dbReference type="ARBA" id="ARBA00022837"/>
    </source>
</evidence>
<evidence type="ECO:0000256" key="2">
    <source>
        <dbReference type="ARBA" id="ARBA00022723"/>
    </source>
</evidence>
<accession>A0ABN9UN20</accession>
<keyword evidence="5" id="KW-0007">Acetylation</keyword>
<dbReference type="SUPFAM" id="SSF47473">
    <property type="entry name" value="EF-hand"/>
    <property type="match status" value="3"/>
</dbReference>
<keyword evidence="4" id="KW-0106">Calcium</keyword>
<feature type="region of interest" description="Disordered" evidence="6">
    <location>
        <begin position="597"/>
        <end position="626"/>
    </location>
</feature>
<reference evidence="8" key="1">
    <citation type="submission" date="2023-10" db="EMBL/GenBank/DDBJ databases">
        <authorList>
            <person name="Chen Y."/>
            <person name="Shah S."/>
            <person name="Dougan E. K."/>
            <person name="Thang M."/>
            <person name="Chan C."/>
        </authorList>
    </citation>
    <scope>NUCLEOTIDE SEQUENCE [LARGE SCALE GENOMIC DNA]</scope>
</reference>
<feature type="compositionally biased region" description="Low complexity" evidence="6">
    <location>
        <begin position="346"/>
        <end position="361"/>
    </location>
</feature>
<dbReference type="Pfam" id="PF13405">
    <property type="entry name" value="EF-hand_6"/>
    <property type="match status" value="1"/>
</dbReference>
<name>A0ABN9UN20_9DINO</name>
<evidence type="ECO:0000313" key="8">
    <source>
        <dbReference type="EMBL" id="CAK0861327.1"/>
    </source>
</evidence>
<organism evidence="8 9">
    <name type="scientific">Prorocentrum cordatum</name>
    <dbReference type="NCBI Taxonomy" id="2364126"/>
    <lineage>
        <taxon>Eukaryota</taxon>
        <taxon>Sar</taxon>
        <taxon>Alveolata</taxon>
        <taxon>Dinophyceae</taxon>
        <taxon>Prorocentrales</taxon>
        <taxon>Prorocentraceae</taxon>
        <taxon>Prorocentrum</taxon>
    </lineage>
</organism>
<dbReference type="InterPro" id="IPR050230">
    <property type="entry name" value="CALM/Myosin/TropC-like"/>
</dbReference>
<dbReference type="EMBL" id="CAUYUJ010016059">
    <property type="protein sequence ID" value="CAK0861327.1"/>
    <property type="molecule type" value="Genomic_DNA"/>
</dbReference>
<evidence type="ECO:0000256" key="3">
    <source>
        <dbReference type="ARBA" id="ARBA00022737"/>
    </source>
</evidence>
<dbReference type="InterPro" id="IPR002048">
    <property type="entry name" value="EF_hand_dom"/>
</dbReference>
<feature type="compositionally biased region" description="Low complexity" evidence="6">
    <location>
        <begin position="597"/>
        <end position="614"/>
    </location>
</feature>
<dbReference type="Proteomes" id="UP001189429">
    <property type="component" value="Unassembled WGS sequence"/>
</dbReference>
<evidence type="ECO:0000256" key="6">
    <source>
        <dbReference type="SAM" id="MobiDB-lite"/>
    </source>
</evidence>
<protein>
    <recommendedName>
        <fullName evidence="1">Calmodulin</fullName>
    </recommendedName>
</protein>
<feature type="compositionally biased region" description="Basic and acidic residues" evidence="6">
    <location>
        <begin position="1"/>
        <end position="13"/>
    </location>
</feature>
<dbReference type="CDD" id="cd00051">
    <property type="entry name" value="EFh"/>
    <property type="match status" value="2"/>
</dbReference>
<feature type="region of interest" description="Disordered" evidence="6">
    <location>
        <begin position="224"/>
        <end position="271"/>
    </location>
</feature>
<proteinExistence type="predicted"/>